<reference evidence="6 7" key="1">
    <citation type="journal article" date="2019" name="Sci. Rep.">
        <title>Orb-weaving spider Araneus ventricosus genome elucidates the spidroin gene catalogue.</title>
        <authorList>
            <person name="Kono N."/>
            <person name="Nakamura H."/>
            <person name="Ohtoshi R."/>
            <person name="Moran D.A.P."/>
            <person name="Shinohara A."/>
            <person name="Yoshida Y."/>
            <person name="Fujiwara M."/>
            <person name="Mori M."/>
            <person name="Tomita M."/>
            <person name="Arakawa K."/>
        </authorList>
    </citation>
    <scope>NUCLEOTIDE SEQUENCE [LARGE SCALE GENOMIC DNA]</scope>
</reference>
<gene>
    <name evidence="6" type="primary">Hr3_1</name>
    <name evidence="6" type="ORF">AVEN_105888_1</name>
</gene>
<evidence type="ECO:0000256" key="4">
    <source>
        <dbReference type="ARBA" id="ARBA00023170"/>
    </source>
</evidence>
<organism evidence="6 7">
    <name type="scientific">Araneus ventricosus</name>
    <name type="common">Orbweaver spider</name>
    <name type="synonym">Epeira ventricosa</name>
    <dbReference type="NCBI Taxonomy" id="182803"/>
    <lineage>
        <taxon>Eukaryota</taxon>
        <taxon>Metazoa</taxon>
        <taxon>Ecdysozoa</taxon>
        <taxon>Arthropoda</taxon>
        <taxon>Chelicerata</taxon>
        <taxon>Arachnida</taxon>
        <taxon>Araneae</taxon>
        <taxon>Araneomorphae</taxon>
        <taxon>Entelegynae</taxon>
        <taxon>Araneoidea</taxon>
        <taxon>Araneidae</taxon>
        <taxon>Araneus</taxon>
    </lineage>
</organism>
<dbReference type="PANTHER" id="PTHR45805">
    <property type="entry name" value="NUCLEAR HORMONE RECEPTOR HR3-RELATED"/>
    <property type="match status" value="1"/>
</dbReference>
<dbReference type="PANTHER" id="PTHR45805:SF2">
    <property type="entry name" value="NUCLEAR HORMONE RECEPTOR HR3-RELATED"/>
    <property type="match status" value="1"/>
</dbReference>
<evidence type="ECO:0000259" key="5">
    <source>
        <dbReference type="PROSITE" id="PS51843"/>
    </source>
</evidence>
<evidence type="ECO:0000313" key="6">
    <source>
        <dbReference type="EMBL" id="GBN23869.1"/>
    </source>
</evidence>
<dbReference type="PRINTS" id="PR00398">
    <property type="entry name" value="STRDHORMONER"/>
</dbReference>
<protein>
    <submittedName>
        <fullName evidence="6">Putative nuclear hormone receptor HR3</fullName>
    </submittedName>
</protein>
<evidence type="ECO:0000256" key="1">
    <source>
        <dbReference type="ARBA" id="ARBA00004123"/>
    </source>
</evidence>
<keyword evidence="4 6" id="KW-0675">Receptor</keyword>
<dbReference type="EMBL" id="BGPR01007050">
    <property type="protein sequence ID" value="GBN23869.1"/>
    <property type="molecule type" value="Genomic_DNA"/>
</dbReference>
<keyword evidence="7" id="KW-1185">Reference proteome</keyword>
<dbReference type="SUPFAM" id="SSF48508">
    <property type="entry name" value="Nuclear receptor ligand-binding domain"/>
    <property type="match status" value="1"/>
</dbReference>
<dbReference type="AlphaFoldDB" id="A0A4Y2MB49"/>
<keyword evidence="2" id="KW-0805">Transcription regulation</keyword>
<dbReference type="Proteomes" id="UP000499080">
    <property type="component" value="Unassembled WGS sequence"/>
</dbReference>
<dbReference type="GO" id="GO:0004879">
    <property type="term" value="F:nuclear receptor activity"/>
    <property type="evidence" value="ECO:0007669"/>
    <property type="project" value="TreeGrafter"/>
</dbReference>
<proteinExistence type="predicted"/>
<evidence type="ECO:0000313" key="7">
    <source>
        <dbReference type="Proteomes" id="UP000499080"/>
    </source>
</evidence>
<name>A0A4Y2MB49_ARAVE</name>
<dbReference type="Gene3D" id="1.10.565.10">
    <property type="entry name" value="Retinoid X Receptor"/>
    <property type="match status" value="1"/>
</dbReference>
<keyword evidence="3" id="KW-0804">Transcription</keyword>
<dbReference type="InterPro" id="IPR000536">
    <property type="entry name" value="Nucl_hrmn_rcpt_lig-bd"/>
</dbReference>
<dbReference type="InterPro" id="IPR001723">
    <property type="entry name" value="Nuclear_hrmn_rcpt"/>
</dbReference>
<dbReference type="PROSITE" id="PS51843">
    <property type="entry name" value="NR_LBD"/>
    <property type="match status" value="1"/>
</dbReference>
<accession>A0A4Y2MB49</accession>
<comment type="subcellular location">
    <subcellularLocation>
        <location evidence="1">Nucleus</location>
    </subcellularLocation>
</comment>
<dbReference type="GO" id="GO:0000978">
    <property type="term" value="F:RNA polymerase II cis-regulatory region sequence-specific DNA binding"/>
    <property type="evidence" value="ECO:0007669"/>
    <property type="project" value="TreeGrafter"/>
</dbReference>
<dbReference type="Pfam" id="PF00104">
    <property type="entry name" value="Hormone_recep"/>
    <property type="match status" value="1"/>
</dbReference>
<sequence>MYEMPAFYRIPRHFIDCRAFLGKDHEQLWLDCAQKLTNIIQQIIEFAKMVPGFMKLSQDDQILLLKAGSFEMSVLRMSRYLDITNLTCTEVHVIPSQERYNFSSGFVSKVVILLLHLCSNRKPF</sequence>
<dbReference type="InterPro" id="IPR035500">
    <property type="entry name" value="NHR-like_dom_sf"/>
</dbReference>
<evidence type="ECO:0000256" key="3">
    <source>
        <dbReference type="ARBA" id="ARBA00023163"/>
    </source>
</evidence>
<comment type="caution">
    <text evidence="6">The sequence shown here is derived from an EMBL/GenBank/DDBJ whole genome shotgun (WGS) entry which is preliminary data.</text>
</comment>
<dbReference type="GO" id="GO:0005634">
    <property type="term" value="C:nucleus"/>
    <property type="evidence" value="ECO:0007669"/>
    <property type="project" value="UniProtKB-SubCell"/>
</dbReference>
<feature type="domain" description="NR LBD" evidence="5">
    <location>
        <begin position="1"/>
        <end position="124"/>
    </location>
</feature>
<dbReference type="OrthoDB" id="8832025at2759"/>
<evidence type="ECO:0000256" key="2">
    <source>
        <dbReference type="ARBA" id="ARBA00023015"/>
    </source>
</evidence>